<dbReference type="Pfam" id="PF13623">
    <property type="entry name" value="SurA_N_2"/>
    <property type="match status" value="1"/>
</dbReference>
<dbReference type="InterPro" id="IPR052029">
    <property type="entry name" value="PpiD_chaperone"/>
</dbReference>
<protein>
    <recommendedName>
        <fullName evidence="9">Periplasmic chaperone PpiD</fullName>
    </recommendedName>
    <alternativeName>
        <fullName evidence="10">Periplasmic folding chaperone</fullName>
    </alternativeName>
</protein>
<dbReference type="EMBL" id="FMYP01000029">
    <property type="protein sequence ID" value="SDC38658.1"/>
    <property type="molecule type" value="Genomic_DNA"/>
</dbReference>
<dbReference type="RefSeq" id="WP_092438111.1">
    <property type="nucleotide sequence ID" value="NZ_FMYP01000029.1"/>
</dbReference>
<dbReference type="OrthoDB" id="9812372at2"/>
<dbReference type="InterPro" id="IPR027304">
    <property type="entry name" value="Trigger_fact/SurA_dom_sf"/>
</dbReference>
<sequence length="698" mass="77192">MATLQKLRNKGGVLIATVIGLSLVAFILSDMLNSGSTLFSQSKNIVGEIAGESIPYPEYLAVVSKIEENQKANNKQASIPEAQMEQIREYAWRTFVDKNTIEKEIDKVGVSVSTDELFDLVQGNNPAPLIREYFTNPQTGQFDRNAVINFLKNIDNNPEARQSWLSLEQEIVKGKLREKYETLIGKGLYITKFQAKEATDAMATKVSFSYIGKAFNSITDTSVTVTDKELKNYYNDHEKNFDQVASRDIDYMVFPILPSKEDFTKAEDLINKLAPEFKVAEDAKQYAQLNSKKNVESTFFKKAELTEAVGNFAFSATKADMLGPIFENNVYKLYRISNTKMSPDSVKARHILIAPKQTLEATKALADSVANLVRKGGNFAELAKQFSGDQGSAQQGGDLGWFREGMMVQPFNDACFNGSKNEIVTVETQFGVHIIQILDKGADVKKVQLATVEVDVVPSNQTYQSIYTDASKFVAEYNTFDKFEKASNDAKNSQKKRIANNLKEGDKTIAGLERPREIVRWAFGAEKGDISTVFELGDQFVIAALTGVREDGPAPFETVKNDIEFIVKKEKKGEILAKQMTDAANGANSIETIASKMGLSQMEADNISFSSYVVPGAGIEPQLIAASSVTPKDAISKPVIGTNAVYLFQVKTVAKDSSLNAIDNQKRLMDMYGNFAPRAAVQALEDAAKIKDNRSKFF</sequence>
<evidence type="ECO:0000256" key="1">
    <source>
        <dbReference type="ARBA" id="ARBA00004382"/>
    </source>
</evidence>
<dbReference type="GO" id="GO:0005886">
    <property type="term" value="C:plasma membrane"/>
    <property type="evidence" value="ECO:0007669"/>
    <property type="project" value="UniProtKB-SubCell"/>
</dbReference>
<dbReference type="InterPro" id="IPR023058">
    <property type="entry name" value="PPIase_PpiC_CS"/>
</dbReference>
<dbReference type="InterPro" id="IPR046357">
    <property type="entry name" value="PPIase_dom_sf"/>
</dbReference>
<dbReference type="AlphaFoldDB" id="A0A1G6L694"/>
<evidence type="ECO:0000313" key="14">
    <source>
        <dbReference type="EMBL" id="SDC38658.1"/>
    </source>
</evidence>
<keyword evidence="3" id="KW-0997">Cell inner membrane</keyword>
<evidence type="ECO:0000256" key="5">
    <source>
        <dbReference type="ARBA" id="ARBA00022989"/>
    </source>
</evidence>
<keyword evidence="4 12" id="KW-0812">Transmembrane</keyword>
<dbReference type="Pfam" id="PF13616">
    <property type="entry name" value="Rotamase_3"/>
    <property type="match status" value="1"/>
</dbReference>
<evidence type="ECO:0000313" key="15">
    <source>
        <dbReference type="Proteomes" id="UP000199452"/>
    </source>
</evidence>
<feature type="transmembrane region" description="Helical" evidence="12">
    <location>
        <begin position="12"/>
        <end position="32"/>
    </location>
</feature>
<evidence type="ECO:0000256" key="7">
    <source>
        <dbReference type="ARBA" id="ARBA00023186"/>
    </source>
</evidence>
<accession>A0A1G6L694</accession>
<dbReference type="SUPFAM" id="SSF54534">
    <property type="entry name" value="FKBP-like"/>
    <property type="match status" value="1"/>
</dbReference>
<reference evidence="14 15" key="1">
    <citation type="submission" date="2016-09" db="EMBL/GenBank/DDBJ databases">
        <authorList>
            <person name="Capua I."/>
            <person name="De Benedictis P."/>
            <person name="Joannis T."/>
            <person name="Lombin L.H."/>
            <person name="Cattoli G."/>
        </authorList>
    </citation>
    <scope>NUCLEOTIDE SEQUENCE [LARGE SCALE GENOMIC DNA]</scope>
    <source>
        <strain evidence="14 15">A7P-90m</strain>
    </source>
</reference>
<keyword evidence="5 12" id="KW-1133">Transmembrane helix</keyword>
<dbReference type="InterPro" id="IPR000297">
    <property type="entry name" value="PPIase_PpiC"/>
</dbReference>
<evidence type="ECO:0000256" key="8">
    <source>
        <dbReference type="ARBA" id="ARBA00038408"/>
    </source>
</evidence>
<dbReference type="GO" id="GO:0003755">
    <property type="term" value="F:peptidyl-prolyl cis-trans isomerase activity"/>
    <property type="evidence" value="ECO:0007669"/>
    <property type="project" value="UniProtKB-KW"/>
</dbReference>
<dbReference type="PROSITE" id="PS50198">
    <property type="entry name" value="PPIC_PPIASE_2"/>
    <property type="match status" value="1"/>
</dbReference>
<proteinExistence type="inferred from homology"/>
<dbReference type="SUPFAM" id="SSF109998">
    <property type="entry name" value="Triger factor/SurA peptide-binding domain-like"/>
    <property type="match status" value="1"/>
</dbReference>
<evidence type="ECO:0000256" key="10">
    <source>
        <dbReference type="ARBA" id="ARBA00042775"/>
    </source>
</evidence>
<evidence type="ECO:0000256" key="3">
    <source>
        <dbReference type="ARBA" id="ARBA00022519"/>
    </source>
</evidence>
<dbReference type="PANTHER" id="PTHR47529">
    <property type="entry name" value="PEPTIDYL-PROLYL CIS-TRANS ISOMERASE D"/>
    <property type="match status" value="1"/>
</dbReference>
<evidence type="ECO:0000256" key="2">
    <source>
        <dbReference type="ARBA" id="ARBA00022475"/>
    </source>
</evidence>
<name>A0A1G6L694_9BACT</name>
<dbReference type="Gene3D" id="3.10.50.40">
    <property type="match status" value="1"/>
</dbReference>
<evidence type="ECO:0000256" key="9">
    <source>
        <dbReference type="ARBA" id="ARBA00040743"/>
    </source>
</evidence>
<dbReference type="PROSITE" id="PS01096">
    <property type="entry name" value="PPIC_PPIASE_1"/>
    <property type="match status" value="1"/>
</dbReference>
<keyword evidence="11" id="KW-0697">Rotamase</keyword>
<comment type="similarity">
    <text evidence="8">Belongs to the PpiD chaperone family.</text>
</comment>
<dbReference type="STRING" id="1640674.SAMN05216323_102913"/>
<keyword evidence="2" id="KW-1003">Cell membrane</keyword>
<feature type="domain" description="PpiC" evidence="13">
    <location>
        <begin position="343"/>
        <end position="439"/>
    </location>
</feature>
<keyword evidence="6 12" id="KW-0472">Membrane</keyword>
<evidence type="ECO:0000259" key="13">
    <source>
        <dbReference type="PROSITE" id="PS50198"/>
    </source>
</evidence>
<dbReference type="PANTHER" id="PTHR47529:SF1">
    <property type="entry name" value="PERIPLASMIC CHAPERONE PPID"/>
    <property type="match status" value="1"/>
</dbReference>
<keyword evidence="7" id="KW-0143">Chaperone</keyword>
<dbReference type="Proteomes" id="UP000199452">
    <property type="component" value="Unassembled WGS sequence"/>
</dbReference>
<dbReference type="Pfam" id="PF13145">
    <property type="entry name" value="Rotamase_2"/>
    <property type="match status" value="1"/>
</dbReference>
<evidence type="ECO:0000256" key="4">
    <source>
        <dbReference type="ARBA" id="ARBA00022692"/>
    </source>
</evidence>
<keyword evidence="15" id="KW-1185">Reference proteome</keyword>
<evidence type="ECO:0000256" key="6">
    <source>
        <dbReference type="ARBA" id="ARBA00023136"/>
    </source>
</evidence>
<evidence type="ECO:0000256" key="12">
    <source>
        <dbReference type="SAM" id="Phobius"/>
    </source>
</evidence>
<organism evidence="14 15">
    <name type="scientific">Williamwhitmania taraxaci</name>
    <dbReference type="NCBI Taxonomy" id="1640674"/>
    <lineage>
        <taxon>Bacteria</taxon>
        <taxon>Pseudomonadati</taxon>
        <taxon>Bacteroidota</taxon>
        <taxon>Bacteroidia</taxon>
        <taxon>Bacteroidales</taxon>
        <taxon>Williamwhitmaniaceae</taxon>
        <taxon>Williamwhitmania</taxon>
    </lineage>
</organism>
<gene>
    <name evidence="14" type="ORF">SAMN05216323_102913</name>
</gene>
<comment type="subcellular location">
    <subcellularLocation>
        <location evidence="1">Cell inner membrane</location>
        <topology evidence="1">Single-pass type II membrane protein</topology>
        <orientation evidence="1">Periplasmic side</orientation>
    </subcellularLocation>
</comment>
<keyword evidence="11 14" id="KW-0413">Isomerase</keyword>
<evidence type="ECO:0000256" key="11">
    <source>
        <dbReference type="PROSITE-ProRule" id="PRU00278"/>
    </source>
</evidence>